<gene>
    <name evidence="2" type="ORF">E3C22_02605</name>
</gene>
<sequence length="88" mass="9530">MGIVSGLAVYFIIWWTALFVVLPIGQQAQHEAGERALGTAESAPVNARMGFKIVLTTILATVVFAIFYLVTQVWGLSPDDFPHVIPGT</sequence>
<keyword evidence="3" id="KW-1185">Reference proteome</keyword>
<protein>
    <submittedName>
        <fullName evidence="2">DUF1467 family protein</fullName>
    </submittedName>
</protein>
<reference evidence="2 3" key="1">
    <citation type="submission" date="2019-03" db="EMBL/GenBank/DDBJ databases">
        <title>Jiella endophytica sp. nov., a novel endophytic bacterium isolated from root of Ficus microcarpa Linn. f.</title>
        <authorList>
            <person name="Tuo L."/>
        </authorList>
    </citation>
    <scope>NUCLEOTIDE SEQUENCE [LARGE SCALE GENOMIC DNA]</scope>
    <source>
        <strain evidence="2 3">CBS5Q-3</strain>
    </source>
</reference>
<comment type="caution">
    <text evidence="2">The sequence shown here is derived from an EMBL/GenBank/DDBJ whole genome shotgun (WGS) entry which is preliminary data.</text>
</comment>
<keyword evidence="1" id="KW-0812">Transmembrane</keyword>
<evidence type="ECO:0000313" key="3">
    <source>
        <dbReference type="Proteomes" id="UP000298179"/>
    </source>
</evidence>
<keyword evidence="1" id="KW-0472">Membrane</keyword>
<feature type="transmembrane region" description="Helical" evidence="1">
    <location>
        <begin position="6"/>
        <end position="25"/>
    </location>
</feature>
<proteinExistence type="predicted"/>
<organism evidence="2 3">
    <name type="scientific">Jiella endophytica</name>
    <dbReference type="NCBI Taxonomy" id="2558362"/>
    <lineage>
        <taxon>Bacteria</taxon>
        <taxon>Pseudomonadati</taxon>
        <taxon>Pseudomonadota</taxon>
        <taxon>Alphaproteobacteria</taxon>
        <taxon>Hyphomicrobiales</taxon>
        <taxon>Aurantimonadaceae</taxon>
        <taxon>Jiella</taxon>
    </lineage>
</organism>
<accession>A0A4Y8RU86</accession>
<evidence type="ECO:0000313" key="2">
    <source>
        <dbReference type="EMBL" id="TFF27367.1"/>
    </source>
</evidence>
<dbReference type="EMBL" id="SOZD01000001">
    <property type="protein sequence ID" value="TFF27367.1"/>
    <property type="molecule type" value="Genomic_DNA"/>
</dbReference>
<keyword evidence="1" id="KW-1133">Transmembrane helix</keyword>
<dbReference type="Pfam" id="PF07330">
    <property type="entry name" value="DUF1467"/>
    <property type="match status" value="1"/>
</dbReference>
<dbReference type="Proteomes" id="UP000298179">
    <property type="component" value="Unassembled WGS sequence"/>
</dbReference>
<dbReference type="RefSeq" id="WP_134759908.1">
    <property type="nucleotide sequence ID" value="NZ_SOZD01000001.1"/>
</dbReference>
<evidence type="ECO:0000256" key="1">
    <source>
        <dbReference type="SAM" id="Phobius"/>
    </source>
</evidence>
<dbReference type="OrthoDB" id="9804637at2"/>
<dbReference type="AlphaFoldDB" id="A0A4Y8RU86"/>
<feature type="transmembrane region" description="Helical" evidence="1">
    <location>
        <begin position="53"/>
        <end position="74"/>
    </location>
</feature>
<name>A0A4Y8RU86_9HYPH</name>
<dbReference type="InterPro" id="IPR009935">
    <property type="entry name" value="DUF1467"/>
</dbReference>